<protein>
    <submittedName>
        <fullName evidence="7">Cytochrome c oxidase subunit III</fullName>
    </submittedName>
</protein>
<dbReference type="InterPro" id="IPR009056">
    <property type="entry name" value="Cyt_c-like_dom"/>
</dbReference>
<dbReference type="SUPFAM" id="SSF46626">
    <property type="entry name" value="Cytochrome c"/>
    <property type="match status" value="1"/>
</dbReference>
<dbReference type="Proteomes" id="UP000019402">
    <property type="component" value="Unassembled WGS sequence"/>
</dbReference>
<gene>
    <name evidence="7" type="ORF">JCM21142_318</name>
</gene>
<proteinExistence type="predicted"/>
<sequence length="194" mass="21726">MSQDNNNKPQEFHDDIESHDYDGIKEQNNPAPFWITLLFLVTVGFSLFYFVHYFGYPGNKRDQASEYEKSLAAFEEKQAAIQAANKESMPQLSKAEMVEKGKALFVKNACMACHGANGEGNNIGPNLTDEFWLNGCSEEDLMHIIANGKPTKGMTPYKSMMQEEEIKYVANYILNELVGSSPANPKDPQGVKCN</sequence>
<dbReference type="Gene3D" id="1.10.760.10">
    <property type="entry name" value="Cytochrome c-like domain"/>
    <property type="match status" value="1"/>
</dbReference>
<reference evidence="7 8" key="1">
    <citation type="journal article" date="2014" name="Genome Announc.">
        <title>Draft Genome Sequence of Cytophaga fermentans JCM 21142T, a Facultative Anaerobe Isolated from Marine Mud.</title>
        <authorList>
            <person name="Starns D."/>
            <person name="Oshima K."/>
            <person name="Suda W."/>
            <person name="Iino T."/>
            <person name="Yuki M."/>
            <person name="Inoue J."/>
            <person name="Kitamura K."/>
            <person name="Iida T."/>
            <person name="Darby A."/>
            <person name="Hattori M."/>
            <person name="Ohkuma M."/>
        </authorList>
    </citation>
    <scope>NUCLEOTIDE SEQUENCE [LARGE SCALE GENOMIC DNA]</scope>
    <source>
        <strain evidence="7 8">JCM 21142</strain>
    </source>
</reference>
<dbReference type="OrthoDB" id="9811281at2"/>
<dbReference type="InterPro" id="IPR032858">
    <property type="entry name" value="CcoP_N"/>
</dbReference>
<comment type="caution">
    <text evidence="7">The sequence shown here is derived from an EMBL/GenBank/DDBJ whole genome shotgun (WGS) entry which is preliminary data.</text>
</comment>
<evidence type="ECO:0000256" key="3">
    <source>
        <dbReference type="ARBA" id="ARBA00023004"/>
    </source>
</evidence>
<dbReference type="InterPro" id="IPR038414">
    <property type="entry name" value="CcoP_N_sf"/>
</dbReference>
<evidence type="ECO:0000313" key="8">
    <source>
        <dbReference type="Proteomes" id="UP000019402"/>
    </source>
</evidence>
<dbReference type="Pfam" id="PF13442">
    <property type="entry name" value="Cytochrome_CBB3"/>
    <property type="match status" value="1"/>
</dbReference>
<feature type="transmembrane region" description="Helical" evidence="5">
    <location>
        <begin position="31"/>
        <end position="51"/>
    </location>
</feature>
<keyword evidence="8" id="KW-1185">Reference proteome</keyword>
<keyword evidence="3 4" id="KW-0408">Iron</keyword>
<dbReference type="InterPro" id="IPR036909">
    <property type="entry name" value="Cyt_c-like_dom_sf"/>
</dbReference>
<dbReference type="Pfam" id="PF14715">
    <property type="entry name" value="FixP_N"/>
    <property type="match status" value="1"/>
</dbReference>
<feature type="domain" description="Cytochrome c" evidence="6">
    <location>
        <begin position="96"/>
        <end position="177"/>
    </location>
</feature>
<dbReference type="PANTHER" id="PTHR33751">
    <property type="entry name" value="CBB3-TYPE CYTOCHROME C OXIDASE SUBUNIT FIXP"/>
    <property type="match status" value="1"/>
</dbReference>
<evidence type="ECO:0000256" key="1">
    <source>
        <dbReference type="ARBA" id="ARBA00022617"/>
    </source>
</evidence>
<evidence type="ECO:0000313" key="7">
    <source>
        <dbReference type="EMBL" id="GAF01704.1"/>
    </source>
</evidence>
<keyword evidence="5" id="KW-1133">Transmembrane helix</keyword>
<dbReference type="RefSeq" id="WP_052343240.1">
    <property type="nucleotide sequence ID" value="NZ_BAMD01000002.1"/>
</dbReference>
<evidence type="ECO:0000256" key="2">
    <source>
        <dbReference type="ARBA" id="ARBA00022723"/>
    </source>
</evidence>
<organism evidence="7 8">
    <name type="scientific">Saccharicrinis fermentans DSM 9555 = JCM 21142</name>
    <dbReference type="NCBI Taxonomy" id="869213"/>
    <lineage>
        <taxon>Bacteria</taxon>
        <taxon>Pseudomonadati</taxon>
        <taxon>Bacteroidota</taxon>
        <taxon>Bacteroidia</taxon>
        <taxon>Marinilabiliales</taxon>
        <taxon>Marinilabiliaceae</taxon>
        <taxon>Saccharicrinis</taxon>
    </lineage>
</organism>
<keyword evidence="5" id="KW-0812">Transmembrane</keyword>
<dbReference type="PROSITE" id="PS51007">
    <property type="entry name" value="CYTC"/>
    <property type="match status" value="1"/>
</dbReference>
<dbReference type="eggNOG" id="COG2010">
    <property type="taxonomic scope" value="Bacteria"/>
</dbReference>
<dbReference type="EMBL" id="BAMD01000002">
    <property type="protein sequence ID" value="GAF01704.1"/>
    <property type="molecule type" value="Genomic_DNA"/>
</dbReference>
<evidence type="ECO:0000256" key="4">
    <source>
        <dbReference type="PROSITE-ProRule" id="PRU00433"/>
    </source>
</evidence>
<dbReference type="GO" id="GO:0009055">
    <property type="term" value="F:electron transfer activity"/>
    <property type="evidence" value="ECO:0007669"/>
    <property type="project" value="InterPro"/>
</dbReference>
<keyword evidence="1 4" id="KW-0349">Heme</keyword>
<dbReference type="AlphaFoldDB" id="W7YGH0"/>
<dbReference type="GO" id="GO:0020037">
    <property type="term" value="F:heme binding"/>
    <property type="evidence" value="ECO:0007669"/>
    <property type="project" value="InterPro"/>
</dbReference>
<evidence type="ECO:0000256" key="5">
    <source>
        <dbReference type="SAM" id="Phobius"/>
    </source>
</evidence>
<evidence type="ECO:0000259" key="6">
    <source>
        <dbReference type="PROSITE" id="PS51007"/>
    </source>
</evidence>
<keyword evidence="5" id="KW-0472">Membrane</keyword>
<keyword evidence="2 4" id="KW-0479">Metal-binding</keyword>
<dbReference type="Gene3D" id="6.10.280.130">
    <property type="match status" value="1"/>
</dbReference>
<accession>W7YGH0</accession>
<dbReference type="PANTHER" id="PTHR33751:SF1">
    <property type="entry name" value="CBB3-TYPE CYTOCHROME C OXIDASE SUBUNIT FIXP"/>
    <property type="match status" value="1"/>
</dbReference>
<dbReference type="InterPro" id="IPR050597">
    <property type="entry name" value="Cytochrome_c_Oxidase_Subunit"/>
</dbReference>
<dbReference type="STRING" id="869213.GCA_000517085_03183"/>
<dbReference type="GO" id="GO:0046872">
    <property type="term" value="F:metal ion binding"/>
    <property type="evidence" value="ECO:0007669"/>
    <property type="project" value="UniProtKB-KW"/>
</dbReference>
<name>W7YGH0_9BACT</name>